<feature type="compositionally biased region" description="Basic and acidic residues" evidence="3">
    <location>
        <begin position="303"/>
        <end position="314"/>
    </location>
</feature>
<dbReference type="AlphaFoldDB" id="A0AAW0HP57"/>
<evidence type="ECO:0000256" key="1">
    <source>
        <dbReference type="ARBA" id="ARBA00022723"/>
    </source>
</evidence>
<feature type="compositionally biased region" description="Polar residues" evidence="3">
    <location>
        <begin position="412"/>
        <end position="428"/>
    </location>
</feature>
<gene>
    <name evidence="5" type="ORF">U0070_011920</name>
</gene>
<dbReference type="GO" id="GO:0071345">
    <property type="term" value="P:cellular response to cytokine stimulus"/>
    <property type="evidence" value="ECO:0007669"/>
    <property type="project" value="TreeGrafter"/>
</dbReference>
<feature type="compositionally biased region" description="Basic and acidic residues" evidence="3">
    <location>
        <begin position="170"/>
        <end position="179"/>
    </location>
</feature>
<evidence type="ECO:0000259" key="4">
    <source>
        <dbReference type="PROSITE" id="PS50222"/>
    </source>
</evidence>
<dbReference type="InterPro" id="IPR034325">
    <property type="entry name" value="S-100_dom"/>
</dbReference>
<dbReference type="Proteomes" id="UP001488838">
    <property type="component" value="Unassembled WGS sequence"/>
</dbReference>
<feature type="compositionally biased region" description="Basic and acidic residues" evidence="3">
    <location>
        <begin position="393"/>
        <end position="411"/>
    </location>
</feature>
<evidence type="ECO:0000313" key="5">
    <source>
        <dbReference type="EMBL" id="KAK7803445.1"/>
    </source>
</evidence>
<dbReference type="GO" id="GO:1902808">
    <property type="term" value="P:positive regulation of cell cycle G1/S phase transition"/>
    <property type="evidence" value="ECO:0007669"/>
    <property type="project" value="TreeGrafter"/>
</dbReference>
<dbReference type="InterPro" id="IPR011992">
    <property type="entry name" value="EF-hand-dom_pair"/>
</dbReference>
<dbReference type="PROSITE" id="PS00018">
    <property type="entry name" value="EF_HAND_1"/>
    <property type="match status" value="1"/>
</dbReference>
<dbReference type="GO" id="GO:0005615">
    <property type="term" value="C:extracellular space"/>
    <property type="evidence" value="ECO:0007669"/>
    <property type="project" value="TreeGrafter"/>
</dbReference>
<dbReference type="GO" id="GO:0046914">
    <property type="term" value="F:transition metal ion binding"/>
    <property type="evidence" value="ECO:0007669"/>
    <property type="project" value="InterPro"/>
</dbReference>
<feature type="compositionally biased region" description="Polar residues" evidence="3">
    <location>
        <begin position="369"/>
        <end position="392"/>
    </location>
</feature>
<keyword evidence="6" id="KW-1185">Reference proteome</keyword>
<feature type="compositionally biased region" description="Basic and acidic residues" evidence="3">
    <location>
        <begin position="197"/>
        <end position="212"/>
    </location>
</feature>
<dbReference type="Pfam" id="PF01023">
    <property type="entry name" value="S_100"/>
    <property type="match status" value="1"/>
</dbReference>
<dbReference type="Gene3D" id="1.10.238.10">
    <property type="entry name" value="EF-hand"/>
    <property type="match status" value="1"/>
</dbReference>
<dbReference type="GO" id="GO:0005509">
    <property type="term" value="F:calcium ion binding"/>
    <property type="evidence" value="ECO:0007669"/>
    <property type="project" value="InterPro"/>
</dbReference>
<dbReference type="PROSITE" id="PS50222">
    <property type="entry name" value="EF_HAND_2"/>
    <property type="match status" value="1"/>
</dbReference>
<feature type="compositionally biased region" description="Polar residues" evidence="3">
    <location>
        <begin position="264"/>
        <end position="300"/>
    </location>
</feature>
<dbReference type="PANTHER" id="PTHR11639">
    <property type="entry name" value="S100 CALCIUM-BINDING PROTEIN"/>
    <property type="match status" value="1"/>
</dbReference>
<protein>
    <recommendedName>
        <fullName evidence="4">EF-hand domain-containing protein</fullName>
    </recommendedName>
</protein>
<dbReference type="InterPro" id="IPR018247">
    <property type="entry name" value="EF_Hand_1_Ca_BS"/>
</dbReference>
<feature type="non-terminal residue" evidence="5">
    <location>
        <position position="1"/>
    </location>
</feature>
<feature type="region of interest" description="Disordered" evidence="3">
    <location>
        <begin position="97"/>
        <end position="529"/>
    </location>
</feature>
<dbReference type="CDD" id="cd00213">
    <property type="entry name" value="S-100"/>
    <property type="match status" value="1"/>
</dbReference>
<dbReference type="SUPFAM" id="SSF47473">
    <property type="entry name" value="EF-hand"/>
    <property type="match status" value="1"/>
</dbReference>
<feature type="domain" description="EF-hand" evidence="4">
    <location>
        <begin position="53"/>
        <end position="88"/>
    </location>
</feature>
<dbReference type="InterPro" id="IPR013787">
    <property type="entry name" value="S100_Ca-bd_sub"/>
</dbReference>
<dbReference type="InterPro" id="IPR002048">
    <property type="entry name" value="EF_hand_dom"/>
</dbReference>
<name>A0AAW0HP57_MYOGA</name>
<feature type="compositionally biased region" description="Basic and acidic residues" evidence="3">
    <location>
        <begin position="471"/>
        <end position="484"/>
    </location>
</feature>
<evidence type="ECO:0000256" key="3">
    <source>
        <dbReference type="SAM" id="MobiDB-lite"/>
    </source>
</evidence>
<evidence type="ECO:0000256" key="2">
    <source>
        <dbReference type="ARBA" id="ARBA00022837"/>
    </source>
</evidence>
<feature type="compositionally biased region" description="Polar residues" evidence="3">
    <location>
        <begin position="498"/>
        <end position="508"/>
    </location>
</feature>
<evidence type="ECO:0000313" key="6">
    <source>
        <dbReference type="Proteomes" id="UP001488838"/>
    </source>
</evidence>
<reference evidence="5 6" key="1">
    <citation type="journal article" date="2023" name="bioRxiv">
        <title>Conserved and derived expression patterns and positive selection on dental genes reveal complex evolutionary context of ever-growing rodent molars.</title>
        <authorList>
            <person name="Calamari Z.T."/>
            <person name="Song A."/>
            <person name="Cohen E."/>
            <person name="Akter M."/>
            <person name="Roy R.D."/>
            <person name="Hallikas O."/>
            <person name="Christensen M.M."/>
            <person name="Li P."/>
            <person name="Marangoni P."/>
            <person name="Jernvall J."/>
            <person name="Klein O.D."/>
        </authorList>
    </citation>
    <scope>NUCLEOTIDE SEQUENCE [LARGE SCALE GENOMIC DNA]</scope>
    <source>
        <strain evidence="5">V071</strain>
    </source>
</reference>
<dbReference type="GO" id="GO:0051896">
    <property type="term" value="P:regulation of phosphatidylinositol 3-kinase/protein kinase B signal transduction"/>
    <property type="evidence" value="ECO:0007669"/>
    <property type="project" value="TreeGrafter"/>
</dbReference>
<accession>A0AAW0HP57</accession>
<feature type="compositionally biased region" description="Polar residues" evidence="3">
    <location>
        <begin position="343"/>
        <end position="355"/>
    </location>
</feature>
<dbReference type="PANTHER" id="PTHR11639:SF26">
    <property type="entry name" value="CORNULIN"/>
    <property type="match status" value="1"/>
</dbReference>
<feature type="compositionally biased region" description="Polar residues" evidence="3">
    <location>
        <begin position="440"/>
        <end position="456"/>
    </location>
</feature>
<feature type="compositionally biased region" description="Polar residues" evidence="3">
    <location>
        <begin position="180"/>
        <end position="196"/>
    </location>
</feature>
<feature type="compositionally biased region" description="Polar residues" evidence="3">
    <location>
        <begin position="156"/>
        <end position="169"/>
    </location>
</feature>
<feature type="compositionally biased region" description="Basic and acidic residues" evidence="3">
    <location>
        <begin position="138"/>
        <end position="152"/>
    </location>
</feature>
<comment type="caution">
    <text evidence="5">The sequence shown here is derived from an EMBL/GenBank/DDBJ whole genome shotgun (WGS) entry which is preliminary data.</text>
</comment>
<feature type="compositionally biased region" description="Low complexity" evidence="3">
    <location>
        <begin position="213"/>
        <end position="241"/>
    </location>
</feature>
<dbReference type="GO" id="GO:0048306">
    <property type="term" value="F:calcium-dependent protein binding"/>
    <property type="evidence" value="ECO:0007669"/>
    <property type="project" value="TreeGrafter"/>
</dbReference>
<keyword evidence="2" id="KW-0106">Calcium</keyword>
<organism evidence="5 6">
    <name type="scientific">Myodes glareolus</name>
    <name type="common">Bank vole</name>
    <name type="synonym">Clethrionomys glareolus</name>
    <dbReference type="NCBI Taxonomy" id="447135"/>
    <lineage>
        <taxon>Eukaryota</taxon>
        <taxon>Metazoa</taxon>
        <taxon>Chordata</taxon>
        <taxon>Craniata</taxon>
        <taxon>Vertebrata</taxon>
        <taxon>Euteleostomi</taxon>
        <taxon>Mammalia</taxon>
        <taxon>Eutheria</taxon>
        <taxon>Euarchontoglires</taxon>
        <taxon>Glires</taxon>
        <taxon>Rodentia</taxon>
        <taxon>Myomorpha</taxon>
        <taxon>Muroidea</taxon>
        <taxon>Cricetidae</taxon>
        <taxon>Arvicolinae</taxon>
        <taxon>Myodes</taxon>
    </lineage>
</organism>
<dbReference type="SMART" id="SM01394">
    <property type="entry name" value="S_100"/>
    <property type="match status" value="1"/>
</dbReference>
<dbReference type="EMBL" id="JBBHLL010000418">
    <property type="protein sequence ID" value="KAK7803445.1"/>
    <property type="molecule type" value="Genomic_DNA"/>
</dbReference>
<keyword evidence="1" id="KW-0479">Metal-binding</keyword>
<sequence length="529" mass="58868">QAAQMPQLLQNIHGIIEAFGCYARSEGGCKVLTRGELKRLLEHEFADVIVNPHDPSTVDEVLRLLDEDNTGAVEFKEFLVLVFKVARACFKTLSESPRGACMSDRSESCYPGSGKELEQGQRGGTGVGRDGGEQSCEDSSRGQRDQASKEQVRVGTHTQNQDSYPAQISSHDREAESQRQEMVNQQTQATRQVEQTPRTEDKSGTRERRSERQSQVSQQTEETTAGTTTQTQEGAFQTQGFNCGQHRGTSRHSQDRIQEDQDVTQHYQTQAESHTQIHTQMVEQGCRQQTRGSRVQTQGSIYDRNRETETHSQDRNQVGQAAKDHHQAQSYTQTHTQMREQGRSLQEGNSMQTHGSIHDQNRMTEIYGQDSSPTGQVGTGHFQTQVGSYSQTLEHDKNQSARQIRAPEKRQTQTQSGMGQGWTPVSNCETEEPVLGGQVRTETSTAKGRQDSSSSHLGPKGGQRESTPTVIRDEWVNDHTREIVIRSQDPGSRHAPASSAQGQDTAQIQGEKKGITAKGLYSYLKTDQP</sequence>
<proteinExistence type="predicted"/>